<dbReference type="GO" id="GO:0046872">
    <property type="term" value="F:metal ion binding"/>
    <property type="evidence" value="ECO:0007669"/>
    <property type="project" value="UniProtKB-KW"/>
</dbReference>
<protein>
    <recommendedName>
        <fullName evidence="2">HMA domain-containing protein</fullName>
    </recommendedName>
</protein>
<evidence type="ECO:0000259" key="2">
    <source>
        <dbReference type="PROSITE" id="PS50846"/>
    </source>
</evidence>
<dbReference type="InterPro" id="IPR017969">
    <property type="entry name" value="Heavy-metal-associated_CS"/>
</dbReference>
<dbReference type="Pfam" id="PF00403">
    <property type="entry name" value="HMA"/>
    <property type="match status" value="1"/>
</dbReference>
<keyword evidence="1" id="KW-0479">Metal-binding</keyword>
<evidence type="ECO:0000313" key="3">
    <source>
        <dbReference type="EMBL" id="SUZ90048.1"/>
    </source>
</evidence>
<accession>A0A381RGG9</accession>
<name>A0A381RGG9_9ZZZZ</name>
<proteinExistence type="predicted"/>
<evidence type="ECO:0000256" key="1">
    <source>
        <dbReference type="ARBA" id="ARBA00022723"/>
    </source>
</evidence>
<gene>
    <name evidence="3" type="ORF">METZ01_LOCUS42902</name>
</gene>
<reference evidence="3" key="1">
    <citation type="submission" date="2018-05" db="EMBL/GenBank/DDBJ databases">
        <authorList>
            <person name="Lanie J.A."/>
            <person name="Ng W.-L."/>
            <person name="Kazmierczak K.M."/>
            <person name="Andrzejewski T.M."/>
            <person name="Davidsen T.M."/>
            <person name="Wayne K.J."/>
            <person name="Tettelin H."/>
            <person name="Glass J.I."/>
            <person name="Rusch D."/>
            <person name="Podicherti R."/>
            <person name="Tsui H.-C.T."/>
            <person name="Winkler M.E."/>
        </authorList>
    </citation>
    <scope>NUCLEOTIDE SEQUENCE</scope>
</reference>
<dbReference type="Gene3D" id="3.30.70.100">
    <property type="match status" value="1"/>
</dbReference>
<dbReference type="PROSITE" id="PS01047">
    <property type="entry name" value="HMA_1"/>
    <property type="match status" value="1"/>
</dbReference>
<sequence length="111" mass="12097">MTIKTVLNILIAGLLISCSSDTKTVDLELESMQCLSCSMAIEDILVDLDGVEKVAIDLRNKSGKVTYKASVVNMEAIEKVIVAIGYNVNDKKADPEAYANLEICCKKPEDQ</sequence>
<organism evidence="3">
    <name type="scientific">marine metagenome</name>
    <dbReference type="NCBI Taxonomy" id="408172"/>
    <lineage>
        <taxon>unclassified sequences</taxon>
        <taxon>metagenomes</taxon>
        <taxon>ecological metagenomes</taxon>
    </lineage>
</organism>
<dbReference type="InterPro" id="IPR006121">
    <property type="entry name" value="HMA_dom"/>
</dbReference>
<dbReference type="PROSITE" id="PS50846">
    <property type="entry name" value="HMA_2"/>
    <property type="match status" value="1"/>
</dbReference>
<dbReference type="InterPro" id="IPR036163">
    <property type="entry name" value="HMA_dom_sf"/>
</dbReference>
<dbReference type="FunFam" id="3.30.70.100:FF:000001">
    <property type="entry name" value="ATPase copper transporting beta"/>
    <property type="match status" value="1"/>
</dbReference>
<feature type="domain" description="HMA" evidence="2">
    <location>
        <begin position="23"/>
        <end position="89"/>
    </location>
</feature>
<dbReference type="PROSITE" id="PS51257">
    <property type="entry name" value="PROKAR_LIPOPROTEIN"/>
    <property type="match status" value="1"/>
</dbReference>
<dbReference type="AlphaFoldDB" id="A0A381RGG9"/>
<dbReference type="EMBL" id="UINC01001862">
    <property type="protein sequence ID" value="SUZ90048.1"/>
    <property type="molecule type" value="Genomic_DNA"/>
</dbReference>
<dbReference type="SUPFAM" id="SSF55008">
    <property type="entry name" value="HMA, heavy metal-associated domain"/>
    <property type="match status" value="1"/>
</dbReference>
<dbReference type="CDD" id="cd00371">
    <property type="entry name" value="HMA"/>
    <property type="match status" value="1"/>
</dbReference>